<keyword evidence="2" id="KW-1185">Reference proteome</keyword>
<gene>
    <name evidence="1" type="ORF">AYBTSS11_LOCUS28963</name>
</gene>
<dbReference type="AlphaFoldDB" id="A0AA87BBN6"/>
<accession>A0AA87BBN6</accession>
<dbReference type="Proteomes" id="UP001189624">
    <property type="component" value="Chromosome 10"/>
</dbReference>
<protein>
    <submittedName>
        <fullName evidence="1">Uncharacterized protein</fullName>
    </submittedName>
</protein>
<evidence type="ECO:0000313" key="2">
    <source>
        <dbReference type="Proteomes" id="UP001189624"/>
    </source>
</evidence>
<dbReference type="Gramene" id="rna-AYBTSS11_LOCUS28963">
    <property type="protein sequence ID" value="CAJ1976820.1"/>
    <property type="gene ID" value="gene-AYBTSS11_LOCUS28963"/>
</dbReference>
<dbReference type="EMBL" id="OY731407">
    <property type="protein sequence ID" value="CAJ1976820.1"/>
    <property type="molecule type" value="Genomic_DNA"/>
</dbReference>
<name>A0AA87BBN6_9FABA</name>
<reference evidence="1" key="1">
    <citation type="submission" date="2023-10" db="EMBL/GenBank/DDBJ databases">
        <authorList>
            <person name="Domelevo Entfellner J.-B."/>
        </authorList>
    </citation>
    <scope>NUCLEOTIDE SEQUENCE</scope>
</reference>
<evidence type="ECO:0000313" key="1">
    <source>
        <dbReference type="EMBL" id="CAJ1976820.1"/>
    </source>
</evidence>
<organism evidence="1 2">
    <name type="scientific">Sphenostylis stenocarpa</name>
    <dbReference type="NCBI Taxonomy" id="92480"/>
    <lineage>
        <taxon>Eukaryota</taxon>
        <taxon>Viridiplantae</taxon>
        <taxon>Streptophyta</taxon>
        <taxon>Embryophyta</taxon>
        <taxon>Tracheophyta</taxon>
        <taxon>Spermatophyta</taxon>
        <taxon>Magnoliopsida</taxon>
        <taxon>eudicotyledons</taxon>
        <taxon>Gunneridae</taxon>
        <taxon>Pentapetalae</taxon>
        <taxon>rosids</taxon>
        <taxon>fabids</taxon>
        <taxon>Fabales</taxon>
        <taxon>Fabaceae</taxon>
        <taxon>Papilionoideae</taxon>
        <taxon>50 kb inversion clade</taxon>
        <taxon>NPAAA clade</taxon>
        <taxon>indigoferoid/millettioid clade</taxon>
        <taxon>Phaseoleae</taxon>
        <taxon>Sphenostylis</taxon>
    </lineage>
</organism>
<proteinExistence type="predicted"/>
<sequence length="193" mass="21432">MCETCAYSIDSPPQWNILPKASSNSYQILREGSKGDEKECFEAKAVSKGHRKSCSCVQTEKTITRVDDEEVPMDLLWEVFNEELSSARGFATSSSSRKMVEFRCTAALTVAKTSTALVETKNRPGMVVIVKNAYLAIKTICTRKENKLDTFSSEKGRANMGSYCAGDVVVTTSPKVEDEAFLYTLLWVVWIPS</sequence>
<dbReference type="PANTHER" id="PTHR34666:SF7">
    <property type="match status" value="1"/>
</dbReference>
<dbReference type="PANTHER" id="PTHR34666">
    <property type="entry name" value="EXPRESSED PROTEIN"/>
    <property type="match status" value="1"/>
</dbReference>